<evidence type="ECO:0000313" key="2">
    <source>
        <dbReference type="EMBL" id="GLG06396.1"/>
    </source>
</evidence>
<reference evidence="3" key="4">
    <citation type="submission" date="2022-11" db="EMBL/GenBank/DDBJ databases">
        <title>Draft genome sequence of Sellimonas catena strain 18CBH55.</title>
        <authorList>
            <person name="Hisatomi A."/>
            <person name="Ohkuma M."/>
            <person name="Sakamoto M."/>
        </authorList>
    </citation>
    <scope>NUCLEOTIDE SEQUENCE</scope>
    <source>
        <strain evidence="3">18CBH55</strain>
    </source>
</reference>
<proteinExistence type="predicted"/>
<accession>A0A9W6C735</accession>
<sequence length="459" mass="52439">MSSIPQNYCDENELIDCVQRFFSRHHVGKLLAKCNGMKEKGVSPVSLLRYKLSNIFVGRSMYMQQRTGSFKEDFSKNTFYRFLNSAKTNWLRFTSLLAADIVNNDLKDLTDDSRKNVFIVDDSLFSRTSCKKTELGSKVFDHTDMHFKKGFRMLTLSWSDGNTLIPVNSCLLASAKEANIIGPVKNFDNRTIAGKRRKLAQTKAPEAMMALLDTALSAGLKADYVLFDSWFSNPAQITAIHSKGMDVIAMLKKSSRIKYSYCGEQLNIKEIYSRNKKRRGRSKYLLSVDVMVGKENPIPAKIVCVRNKANRKDWLAFICTDTTLSEEEIIRVYGKRWQIEVFFKTCKSMLNLIGECRSLSYDALTAHVAIVFTRYMLLAMEQRQNEDQRTLGELFFFLVDEMADITFHRSLGILMDALMASLQEILKLSDEQLTAFTADFEARLPKYLRNALHPESIGA</sequence>
<dbReference type="EMBL" id="BSBO01000088">
    <property type="protein sequence ID" value="GLG06396.1"/>
    <property type="molecule type" value="Genomic_DNA"/>
</dbReference>
<dbReference type="Proteomes" id="UP001145094">
    <property type="component" value="Unassembled WGS sequence"/>
</dbReference>
<dbReference type="InterPro" id="IPR038721">
    <property type="entry name" value="IS701-like_DDE_dom"/>
</dbReference>
<feature type="domain" description="Transposase IS701-like DDE" evidence="1">
    <location>
        <begin position="70"/>
        <end position="257"/>
    </location>
</feature>
<reference evidence="2" key="2">
    <citation type="submission" date="2022-11" db="EMBL/GenBank/DDBJ databases">
        <title>Draft genome sequence of Sellimonas catena strain 12EGH17.</title>
        <authorList>
            <person name="Atsushi H."/>
            <person name="Moriya O."/>
            <person name="Mitsuo S."/>
        </authorList>
    </citation>
    <scope>NUCLEOTIDE SEQUENCE</scope>
    <source>
        <strain evidence="2">12EGH17</strain>
    </source>
</reference>
<dbReference type="Proteomes" id="UP001145145">
    <property type="component" value="Unassembled WGS sequence"/>
</dbReference>
<evidence type="ECO:0000313" key="4">
    <source>
        <dbReference type="Proteomes" id="UP001145145"/>
    </source>
</evidence>
<dbReference type="RefSeq" id="WP_087252104.1">
    <property type="nucleotide sequence ID" value="NZ_BSBO01000088.1"/>
</dbReference>
<dbReference type="Gene3D" id="3.90.350.10">
    <property type="entry name" value="Transposase Inhibitor Protein From Tn5, Chain A, domain 1"/>
    <property type="match status" value="1"/>
</dbReference>
<organism evidence="2 4">
    <name type="scientific">Sellimonas catena</name>
    <dbReference type="NCBI Taxonomy" id="2994035"/>
    <lineage>
        <taxon>Bacteria</taxon>
        <taxon>Bacillati</taxon>
        <taxon>Bacillota</taxon>
        <taxon>Clostridia</taxon>
        <taxon>Lachnospirales</taxon>
        <taxon>Lachnospiraceae</taxon>
        <taxon>Sellimonas</taxon>
    </lineage>
</organism>
<evidence type="ECO:0000259" key="1">
    <source>
        <dbReference type="Pfam" id="PF13546"/>
    </source>
</evidence>
<dbReference type="AlphaFoldDB" id="A0A9W6C735"/>
<reference evidence="2 4" key="5">
    <citation type="journal article" date="2023" name="Int. J. Syst. Evol. Microbiol.">
        <title>Sellimonas catena sp. nov., isolated from human faeces.</title>
        <authorList>
            <person name="Hisatomi A."/>
            <person name="Ohkuma M."/>
            <person name="Sakamoto M."/>
        </authorList>
    </citation>
    <scope>NUCLEOTIDE SEQUENCE [LARGE SCALE GENOMIC DNA]</scope>
    <source>
        <strain evidence="2 4">12EGH17</strain>
        <strain evidence="3">18CBH55</strain>
    </source>
</reference>
<protein>
    <submittedName>
        <fullName evidence="2">Transposase</fullName>
    </submittedName>
</protein>
<dbReference type="InterPro" id="IPR012337">
    <property type="entry name" value="RNaseH-like_sf"/>
</dbReference>
<evidence type="ECO:0000313" key="3">
    <source>
        <dbReference type="EMBL" id="GLG92220.1"/>
    </source>
</evidence>
<keyword evidence="4" id="KW-1185">Reference proteome</keyword>
<dbReference type="EMBL" id="BSCH01000064">
    <property type="protein sequence ID" value="GLG92220.1"/>
    <property type="molecule type" value="Genomic_DNA"/>
</dbReference>
<dbReference type="SUPFAM" id="SSF53098">
    <property type="entry name" value="Ribonuclease H-like"/>
    <property type="match status" value="1"/>
</dbReference>
<gene>
    <name evidence="2" type="ORF">Selli1_35700</name>
    <name evidence="3" type="ORF">Selli2_36500</name>
</gene>
<dbReference type="Pfam" id="PF13546">
    <property type="entry name" value="DDE_5"/>
    <property type="match status" value="1"/>
</dbReference>
<reference evidence="2" key="1">
    <citation type="submission" date="2022-11" db="EMBL/GenBank/DDBJ databases">
        <title>Draft genome sequence of Sellimonas catena strain 12EGH17.</title>
        <authorList>
            <person name="Hisatomi A."/>
            <person name="Ohkuma M."/>
            <person name="Sakamoto M."/>
        </authorList>
    </citation>
    <scope>NUCLEOTIDE SEQUENCE</scope>
    <source>
        <strain evidence="2">12EGH17</strain>
    </source>
</reference>
<comment type="caution">
    <text evidence="2">The sequence shown here is derived from an EMBL/GenBank/DDBJ whole genome shotgun (WGS) entry which is preliminary data.</text>
</comment>
<name>A0A9W6C735_9FIRM</name>
<reference evidence="3" key="3">
    <citation type="submission" date="2022-11" db="EMBL/GenBank/DDBJ databases">
        <title>Draft genome sequence of Sellimonas catena strain 18CBH55.</title>
        <authorList>
            <person name="Atsushi H."/>
            <person name="Moriya O."/>
            <person name="Mitsuo S."/>
        </authorList>
    </citation>
    <scope>NUCLEOTIDE SEQUENCE</scope>
    <source>
        <strain evidence="3">18CBH55</strain>
    </source>
</reference>